<dbReference type="EMBL" id="CP146203">
    <property type="protein sequence ID" value="XBH22971.1"/>
    <property type="molecule type" value="Genomic_DNA"/>
</dbReference>
<name>A0AAU7E095_9MICO</name>
<reference evidence="1" key="1">
    <citation type="submission" date="2024-02" db="EMBL/GenBank/DDBJ databases">
        <title>Tomenella chthoni gen. nov. sp. nov., a member of the family Jonesiaceae isolated from bat guano.</title>
        <authorList>
            <person name="Miller S.L."/>
            <person name="King J."/>
            <person name="Sankaranarayanan K."/>
            <person name="Lawson P.A."/>
        </authorList>
    </citation>
    <scope>NUCLEOTIDE SEQUENCE</scope>
    <source>
        <strain evidence="1">BS-20</strain>
    </source>
</reference>
<proteinExistence type="predicted"/>
<gene>
    <name evidence="1" type="ORF">V5R04_07105</name>
</gene>
<sequence>MTVSSSRVRRKGRDMSMVSTESGSLFDTHGEQLRFFIRDALVQLLTY</sequence>
<organism evidence="1">
    <name type="scientific">Jonesiaceae bacterium BS-20</name>
    <dbReference type="NCBI Taxonomy" id="3120821"/>
    <lineage>
        <taxon>Bacteria</taxon>
        <taxon>Bacillati</taxon>
        <taxon>Actinomycetota</taxon>
        <taxon>Actinomycetes</taxon>
        <taxon>Micrococcales</taxon>
        <taxon>Jonesiaceae</taxon>
    </lineage>
</organism>
<evidence type="ECO:0000313" key="1">
    <source>
        <dbReference type="EMBL" id="XBH22971.1"/>
    </source>
</evidence>
<dbReference type="AlphaFoldDB" id="A0AAU7E095"/>
<protein>
    <submittedName>
        <fullName evidence="1">Uncharacterized protein</fullName>
    </submittedName>
</protein>
<accession>A0AAU7E095</accession>